<dbReference type="Gene3D" id="2.80.10.50">
    <property type="match status" value="1"/>
</dbReference>
<reference evidence="1" key="1">
    <citation type="submission" date="2021-12" db="EMBL/GenBank/DDBJ databases">
        <title>Convergent genome expansion in fungi linked to evolution of root-endophyte symbiosis.</title>
        <authorList>
            <consortium name="DOE Joint Genome Institute"/>
            <person name="Ke Y.-H."/>
            <person name="Bonito G."/>
            <person name="Liao H.-L."/>
            <person name="Looney B."/>
            <person name="Rojas-Flechas A."/>
            <person name="Nash J."/>
            <person name="Hameed K."/>
            <person name="Schadt C."/>
            <person name="Martin F."/>
            <person name="Crous P.W."/>
            <person name="Miettinen O."/>
            <person name="Magnuson J.K."/>
            <person name="Labbe J."/>
            <person name="Jacobson D."/>
            <person name="Doktycz M.J."/>
            <person name="Veneault-Fourrey C."/>
            <person name="Kuo A."/>
            <person name="Mondo S."/>
            <person name="Calhoun S."/>
            <person name="Riley R."/>
            <person name="Ohm R."/>
            <person name="LaButti K."/>
            <person name="Andreopoulos B."/>
            <person name="Pangilinan J."/>
            <person name="Nolan M."/>
            <person name="Tritt A."/>
            <person name="Clum A."/>
            <person name="Lipzen A."/>
            <person name="Daum C."/>
            <person name="Barry K."/>
            <person name="Grigoriev I.V."/>
            <person name="Vilgalys R."/>
        </authorList>
    </citation>
    <scope>NUCLEOTIDE SEQUENCE</scope>
    <source>
        <strain evidence="1">PMI_201</strain>
    </source>
</reference>
<keyword evidence="2" id="KW-1185">Reference proteome</keyword>
<dbReference type="RefSeq" id="XP_046077421.1">
    <property type="nucleotide sequence ID" value="XM_046214716.1"/>
</dbReference>
<dbReference type="EMBL" id="JAJTJA010000001">
    <property type="protein sequence ID" value="KAH8704800.1"/>
    <property type="molecule type" value="Genomic_DNA"/>
</dbReference>
<accession>A0AAD4Q0S5</accession>
<dbReference type="Proteomes" id="UP001201262">
    <property type="component" value="Unassembled WGS sequence"/>
</dbReference>
<evidence type="ECO:0000313" key="1">
    <source>
        <dbReference type="EMBL" id="KAH8704800.1"/>
    </source>
</evidence>
<dbReference type="SUPFAM" id="SSF50370">
    <property type="entry name" value="Ricin B-like lectins"/>
    <property type="match status" value="1"/>
</dbReference>
<dbReference type="GeneID" id="70245003"/>
<dbReference type="PANTHER" id="PTHR39697:SF2">
    <property type="entry name" value="CYANOVIRIN-N DOMAIN-CONTAINING PROTEIN"/>
    <property type="match status" value="1"/>
</dbReference>
<dbReference type="InterPro" id="IPR035992">
    <property type="entry name" value="Ricin_B-like_lectins"/>
</dbReference>
<protein>
    <recommendedName>
        <fullName evidence="3">Ricin B lectin domain-containing protein</fullName>
    </recommendedName>
</protein>
<name>A0AAD4Q0S5_9EURO</name>
<comment type="caution">
    <text evidence="1">The sequence shown here is derived from an EMBL/GenBank/DDBJ whole genome shotgun (WGS) entry which is preliminary data.</text>
</comment>
<sequence>MQNADDTVSLFTAEEEGCYTPTHTSMPSDDWELPSYSRLNTVGMCPWKDTTYIIRNAETDLVISLNDGDLILSPQEKGHYCHWHCVENSEGWFGFRNVAAGRYIGHNNNRRNWRFVVEGRQHREWEYFCARQHPSGGHILLVKHWNGFQPMTVGGPDNTELVVGERDVDPARWEFIKIES</sequence>
<organism evidence="1 2">
    <name type="scientific">Talaromyces proteolyticus</name>
    <dbReference type="NCBI Taxonomy" id="1131652"/>
    <lineage>
        <taxon>Eukaryota</taxon>
        <taxon>Fungi</taxon>
        <taxon>Dikarya</taxon>
        <taxon>Ascomycota</taxon>
        <taxon>Pezizomycotina</taxon>
        <taxon>Eurotiomycetes</taxon>
        <taxon>Eurotiomycetidae</taxon>
        <taxon>Eurotiales</taxon>
        <taxon>Trichocomaceae</taxon>
        <taxon>Talaromyces</taxon>
        <taxon>Talaromyces sect. Bacilispori</taxon>
    </lineage>
</organism>
<proteinExistence type="predicted"/>
<gene>
    <name evidence="1" type="ORF">BGW36DRAFT_366186</name>
</gene>
<evidence type="ECO:0000313" key="2">
    <source>
        <dbReference type="Proteomes" id="UP001201262"/>
    </source>
</evidence>
<dbReference type="PANTHER" id="PTHR39697">
    <property type="entry name" value="RICIN B LECTIN DOMAIN-CONTAINING PROTEIN-RELATED"/>
    <property type="match status" value="1"/>
</dbReference>
<dbReference type="AlphaFoldDB" id="A0AAD4Q0S5"/>
<evidence type="ECO:0008006" key="3">
    <source>
        <dbReference type="Google" id="ProtNLM"/>
    </source>
</evidence>